<evidence type="ECO:0000256" key="4">
    <source>
        <dbReference type="ARBA" id="ARBA00022806"/>
    </source>
</evidence>
<dbReference type="Pfam" id="PF04851">
    <property type="entry name" value="ResIII"/>
    <property type="match status" value="1"/>
</dbReference>
<feature type="domain" description="Helicase ATP-binding" evidence="10">
    <location>
        <begin position="203"/>
        <end position="359"/>
    </location>
</feature>
<dbReference type="AlphaFoldDB" id="A0A5D0CTY4"/>
<evidence type="ECO:0000256" key="2">
    <source>
        <dbReference type="ARBA" id="ARBA00022741"/>
    </source>
</evidence>
<dbReference type="PROSITE" id="PS51194">
    <property type="entry name" value="HELICASE_CTER"/>
    <property type="match status" value="1"/>
</dbReference>
<dbReference type="CDD" id="cd18789">
    <property type="entry name" value="SF2_C_XPB"/>
    <property type="match status" value="1"/>
</dbReference>
<dbReference type="PRINTS" id="PR00851">
    <property type="entry name" value="XRODRMPGMNTB"/>
</dbReference>
<dbReference type="GO" id="GO:0005524">
    <property type="term" value="F:ATP binding"/>
    <property type="evidence" value="ECO:0007669"/>
    <property type="project" value="UniProtKB-KW"/>
</dbReference>
<evidence type="ECO:0000259" key="11">
    <source>
        <dbReference type="PROSITE" id="PS51194"/>
    </source>
</evidence>
<accession>A0A5D0CTY4</accession>
<dbReference type="RefSeq" id="WP_148451699.1">
    <property type="nucleotide sequence ID" value="NZ_VSDO01000002.1"/>
</dbReference>
<dbReference type="NCBIfam" id="NF045503">
    <property type="entry name" value="repair_heli_XPB"/>
    <property type="match status" value="1"/>
</dbReference>
<dbReference type="InterPro" id="IPR014001">
    <property type="entry name" value="Helicase_ATP-bd"/>
</dbReference>
<reference evidence="12 13" key="1">
    <citation type="submission" date="2019-08" db="EMBL/GenBank/DDBJ databases">
        <title>Genome sequencing of Paenibacillus faecis DSM 23593(T).</title>
        <authorList>
            <person name="Kook J.-K."/>
            <person name="Park S.-N."/>
            <person name="Lim Y.K."/>
        </authorList>
    </citation>
    <scope>NUCLEOTIDE SEQUENCE [LARGE SCALE GENOMIC DNA]</scope>
    <source>
        <strain evidence="12 13">DSM 23593</strain>
    </source>
</reference>
<dbReference type="SMART" id="SM00487">
    <property type="entry name" value="DEXDc"/>
    <property type="match status" value="1"/>
</dbReference>
<dbReference type="PANTHER" id="PTHR11274">
    <property type="entry name" value="RAD25/XP-B DNA REPAIR HELICASE"/>
    <property type="match status" value="1"/>
</dbReference>
<dbReference type="Pfam" id="PF16203">
    <property type="entry name" value="ERCC3_RAD25_C"/>
    <property type="match status" value="1"/>
</dbReference>
<dbReference type="InterPro" id="IPR032830">
    <property type="entry name" value="XPB/Ssl2_N"/>
</dbReference>
<dbReference type="PROSITE" id="PS51192">
    <property type="entry name" value="HELICASE_ATP_BIND_1"/>
    <property type="match status" value="1"/>
</dbReference>
<evidence type="ECO:0000313" key="12">
    <source>
        <dbReference type="EMBL" id="TYA13100.1"/>
    </source>
</evidence>
<dbReference type="GO" id="GO:0016787">
    <property type="term" value="F:hydrolase activity"/>
    <property type="evidence" value="ECO:0007669"/>
    <property type="project" value="UniProtKB-KW"/>
</dbReference>
<sequence>MNREGSCIVQRDLTVLLEKKHPGYESARERLAGFAELVKSPAYYHTYRVTPLSLWNAAAAGMSAEDILTELRRLSRWELPGGVDEEVRMWVSRFGSLKLFRAEEPGRLVLECVSGEEGLMARLLKEKSLEPYKLEPAGDYRCFLPQVWRGALKQSLAHLGYPVLDEVGYHHGQSLPMALRDVTGGGKPFALRPYQQAGVEAFAGGGDGGGSGVLVLPCGAGKTVIGLAAMAHFQSETLILTSNVTSVRQWIAEIRDKTTLPEDAVGEYSGEKKQVCPVTVSTYQILTHRAKKEEGFKHMSLFNQRDWGLIIYDEVHLLPAPVFRATADIQATRRLGLTATLVREDGCERDVFSLIGPKRYEIPWKTLEERGFIATVECREVRVGMPDAVRERYIRAEGKEKYRIAAENPRKTEMVRRLVSRHAGRQILIIGQYLNQLREVAETLRVPLITGSMPQQERATWFARFREGKIPVLAVSKVANFAVDLPDASVAIQISGSYGSRQEEAQRLGRILRPKQDGGGAYFYTLVSEETREQDFALRRQLFLIEQGYEYAVTGERGEGA</sequence>
<gene>
    <name evidence="12" type="ORF">FRY98_10525</name>
</gene>
<dbReference type="InterPro" id="IPR027417">
    <property type="entry name" value="P-loop_NTPase"/>
</dbReference>
<dbReference type="GO" id="GO:0043138">
    <property type="term" value="F:3'-5' DNA helicase activity"/>
    <property type="evidence" value="ECO:0007669"/>
    <property type="project" value="UniProtKB-EC"/>
</dbReference>
<dbReference type="Proteomes" id="UP000325218">
    <property type="component" value="Unassembled WGS sequence"/>
</dbReference>
<evidence type="ECO:0000256" key="1">
    <source>
        <dbReference type="ARBA" id="ARBA00006637"/>
    </source>
</evidence>
<protein>
    <recommendedName>
        <fullName evidence="8">DNA 3'-5' helicase</fullName>
        <ecNumber evidence="8">5.6.2.4</ecNumber>
    </recommendedName>
</protein>
<dbReference type="EMBL" id="VSDO01000002">
    <property type="protein sequence ID" value="TYA13100.1"/>
    <property type="molecule type" value="Genomic_DNA"/>
</dbReference>
<comment type="catalytic activity">
    <reaction evidence="9">
        <text>ATP + H2O = ADP + phosphate + H(+)</text>
        <dbReference type="Rhea" id="RHEA:13065"/>
        <dbReference type="ChEBI" id="CHEBI:15377"/>
        <dbReference type="ChEBI" id="CHEBI:15378"/>
        <dbReference type="ChEBI" id="CHEBI:30616"/>
        <dbReference type="ChEBI" id="CHEBI:43474"/>
        <dbReference type="ChEBI" id="CHEBI:456216"/>
        <dbReference type="EC" id="5.6.2.4"/>
    </reaction>
</comment>
<evidence type="ECO:0000256" key="6">
    <source>
        <dbReference type="ARBA" id="ARBA00023235"/>
    </source>
</evidence>
<dbReference type="InterPro" id="IPR050615">
    <property type="entry name" value="ATP-dep_DNA_Helicase"/>
</dbReference>
<dbReference type="InterPro" id="IPR006935">
    <property type="entry name" value="Helicase/UvrB_N"/>
</dbReference>
<dbReference type="SMART" id="SM00490">
    <property type="entry name" value="HELICc"/>
    <property type="match status" value="1"/>
</dbReference>
<dbReference type="Gene3D" id="3.40.50.300">
    <property type="entry name" value="P-loop containing nucleotide triphosphate hydrolases"/>
    <property type="match status" value="2"/>
</dbReference>
<keyword evidence="3" id="KW-0378">Hydrolase</keyword>
<dbReference type="Pfam" id="PF13625">
    <property type="entry name" value="Helicase_C_3"/>
    <property type="match status" value="1"/>
</dbReference>
<organism evidence="12 13">
    <name type="scientific">Paenibacillus faecis</name>
    <dbReference type="NCBI Taxonomy" id="862114"/>
    <lineage>
        <taxon>Bacteria</taxon>
        <taxon>Bacillati</taxon>
        <taxon>Bacillota</taxon>
        <taxon>Bacilli</taxon>
        <taxon>Bacillales</taxon>
        <taxon>Paenibacillaceae</taxon>
        <taxon>Paenibacillus</taxon>
    </lineage>
</organism>
<evidence type="ECO:0000256" key="7">
    <source>
        <dbReference type="ARBA" id="ARBA00034617"/>
    </source>
</evidence>
<dbReference type="PANTHER" id="PTHR11274:SF0">
    <property type="entry name" value="GENERAL TRANSCRIPTION AND DNA REPAIR FACTOR IIH HELICASE SUBUNIT XPB"/>
    <property type="match status" value="1"/>
</dbReference>
<dbReference type="SUPFAM" id="SSF52540">
    <property type="entry name" value="P-loop containing nucleoside triphosphate hydrolases"/>
    <property type="match status" value="2"/>
</dbReference>
<comment type="similarity">
    <text evidence="1">Belongs to the helicase family. RAD25/XPB subfamily.</text>
</comment>
<dbReference type="InterPro" id="IPR032438">
    <property type="entry name" value="ERCC3_RAD25_C"/>
</dbReference>
<comment type="caution">
    <text evidence="12">The sequence shown here is derived from an EMBL/GenBank/DDBJ whole genome shotgun (WGS) entry which is preliminary data.</text>
</comment>
<evidence type="ECO:0000313" key="13">
    <source>
        <dbReference type="Proteomes" id="UP000325218"/>
    </source>
</evidence>
<evidence type="ECO:0000256" key="8">
    <source>
        <dbReference type="ARBA" id="ARBA00034808"/>
    </source>
</evidence>
<keyword evidence="5" id="KW-0067">ATP-binding</keyword>
<keyword evidence="13" id="KW-1185">Reference proteome</keyword>
<evidence type="ECO:0000256" key="5">
    <source>
        <dbReference type="ARBA" id="ARBA00022840"/>
    </source>
</evidence>
<keyword evidence="2" id="KW-0547">Nucleotide-binding</keyword>
<name>A0A5D0CTY4_9BACL</name>
<dbReference type="GO" id="GO:0003677">
    <property type="term" value="F:DNA binding"/>
    <property type="evidence" value="ECO:0007669"/>
    <property type="project" value="InterPro"/>
</dbReference>
<dbReference type="InterPro" id="IPR001650">
    <property type="entry name" value="Helicase_C-like"/>
</dbReference>
<dbReference type="EC" id="5.6.2.4" evidence="8"/>
<evidence type="ECO:0000256" key="9">
    <source>
        <dbReference type="ARBA" id="ARBA00048988"/>
    </source>
</evidence>
<keyword evidence="6" id="KW-0413">Isomerase</keyword>
<comment type="catalytic activity">
    <reaction evidence="7">
        <text>Couples ATP hydrolysis with the unwinding of duplex DNA by translocating in the 3'-5' direction.</text>
        <dbReference type="EC" id="5.6.2.4"/>
    </reaction>
</comment>
<dbReference type="OrthoDB" id="9802848at2"/>
<feature type="domain" description="Helicase C-terminal" evidence="11">
    <location>
        <begin position="410"/>
        <end position="560"/>
    </location>
</feature>
<evidence type="ECO:0000259" key="10">
    <source>
        <dbReference type="PROSITE" id="PS51192"/>
    </source>
</evidence>
<evidence type="ECO:0000256" key="3">
    <source>
        <dbReference type="ARBA" id="ARBA00022801"/>
    </source>
</evidence>
<proteinExistence type="inferred from homology"/>
<keyword evidence="4 12" id="KW-0347">Helicase</keyword>